<dbReference type="Proteomes" id="UP000015453">
    <property type="component" value="Unassembled WGS sequence"/>
</dbReference>
<name>S8CL39_9LAMI</name>
<accession>S8CL39</accession>
<dbReference type="AlphaFoldDB" id="S8CL39"/>
<sequence length="158" mass="17245">TQLSYQPPHLQHEVGGVSSVNQQTQDSSSRNEALPQQPSSFHMSGVSNPAETGGYPAHAHGDGFMNPQIPQQGQHFLPGGGPYGQVPLRPEVRPPQHASGHFPYHNSSQKSQQTPYPPSNFSDMPMRYGAEEARWMHANQYVDCSHNGWTPAGPHSGL</sequence>
<feature type="region of interest" description="Disordered" evidence="1">
    <location>
        <begin position="1"/>
        <end position="125"/>
    </location>
</feature>
<feature type="compositionally biased region" description="Polar residues" evidence="1">
    <location>
        <begin position="18"/>
        <end position="50"/>
    </location>
</feature>
<reference evidence="2 3" key="1">
    <citation type="journal article" date="2013" name="BMC Genomics">
        <title>The miniature genome of a carnivorous plant Genlisea aurea contains a low number of genes and short non-coding sequences.</title>
        <authorList>
            <person name="Leushkin E.V."/>
            <person name="Sutormin R.A."/>
            <person name="Nabieva E.R."/>
            <person name="Penin A.A."/>
            <person name="Kondrashov A.S."/>
            <person name="Logacheva M.D."/>
        </authorList>
    </citation>
    <scope>NUCLEOTIDE SEQUENCE [LARGE SCALE GENOMIC DNA]</scope>
</reference>
<proteinExistence type="predicted"/>
<comment type="caution">
    <text evidence="2">The sequence shown here is derived from an EMBL/GenBank/DDBJ whole genome shotgun (WGS) entry which is preliminary data.</text>
</comment>
<keyword evidence="3" id="KW-1185">Reference proteome</keyword>
<gene>
    <name evidence="2" type="ORF">M569_07333</name>
</gene>
<feature type="compositionally biased region" description="Polar residues" evidence="1">
    <location>
        <begin position="105"/>
        <end position="122"/>
    </location>
</feature>
<evidence type="ECO:0000313" key="3">
    <source>
        <dbReference type="Proteomes" id="UP000015453"/>
    </source>
</evidence>
<evidence type="ECO:0000313" key="2">
    <source>
        <dbReference type="EMBL" id="EPS67445.1"/>
    </source>
</evidence>
<evidence type="ECO:0000256" key="1">
    <source>
        <dbReference type="SAM" id="MobiDB-lite"/>
    </source>
</evidence>
<protein>
    <submittedName>
        <fullName evidence="2">Uncharacterized protein</fullName>
    </submittedName>
</protein>
<organism evidence="2 3">
    <name type="scientific">Genlisea aurea</name>
    <dbReference type="NCBI Taxonomy" id="192259"/>
    <lineage>
        <taxon>Eukaryota</taxon>
        <taxon>Viridiplantae</taxon>
        <taxon>Streptophyta</taxon>
        <taxon>Embryophyta</taxon>
        <taxon>Tracheophyta</taxon>
        <taxon>Spermatophyta</taxon>
        <taxon>Magnoliopsida</taxon>
        <taxon>eudicotyledons</taxon>
        <taxon>Gunneridae</taxon>
        <taxon>Pentapetalae</taxon>
        <taxon>asterids</taxon>
        <taxon>lamiids</taxon>
        <taxon>Lamiales</taxon>
        <taxon>Lentibulariaceae</taxon>
        <taxon>Genlisea</taxon>
    </lineage>
</organism>
<dbReference type="EMBL" id="AUSU01003110">
    <property type="protein sequence ID" value="EPS67445.1"/>
    <property type="molecule type" value="Genomic_DNA"/>
</dbReference>
<feature type="non-terminal residue" evidence="2">
    <location>
        <position position="1"/>
    </location>
</feature>